<dbReference type="PRINTS" id="PR00276">
    <property type="entry name" value="INSULINFAMLY"/>
</dbReference>
<dbReference type="PANTHER" id="PTHR46886:SF1">
    <property type="entry name" value="INSULIN-LIKE GROWTH FACTOR II"/>
    <property type="match status" value="1"/>
</dbReference>
<dbReference type="GO" id="GO:0051147">
    <property type="term" value="P:regulation of muscle cell differentiation"/>
    <property type="evidence" value="ECO:0007669"/>
    <property type="project" value="TreeGrafter"/>
</dbReference>
<evidence type="ECO:0000256" key="5">
    <source>
        <dbReference type="ARBA" id="ARBA00022729"/>
    </source>
</evidence>
<evidence type="ECO:0000313" key="11">
    <source>
        <dbReference type="Proteomes" id="UP000007755"/>
    </source>
</evidence>
<dbReference type="InterPro" id="IPR016179">
    <property type="entry name" value="Insulin-like"/>
</dbReference>
<feature type="region of interest" description="Disordered" evidence="7">
    <location>
        <begin position="287"/>
        <end position="306"/>
    </location>
</feature>
<reference evidence="10" key="1">
    <citation type="submission" date="2011-02" db="EMBL/GenBank/DDBJ databases">
        <title>The genome of the leaf-cutting ant Acromyrmex echinatior suggests key adaptations to social evolution and fungus farming.</title>
        <authorList>
            <person name="Nygaard S."/>
            <person name="Zhang G."/>
        </authorList>
    </citation>
    <scope>NUCLEOTIDE SEQUENCE</scope>
</reference>
<feature type="transmembrane region" description="Helical" evidence="8">
    <location>
        <begin position="138"/>
        <end position="157"/>
    </location>
</feature>
<dbReference type="SMART" id="SM00078">
    <property type="entry name" value="IlGF"/>
    <property type="match status" value="1"/>
</dbReference>
<dbReference type="eggNOG" id="ENOG502SESX">
    <property type="taxonomic scope" value="Eukaryota"/>
</dbReference>
<name>F4X8S7_ACREC</name>
<dbReference type="InterPro" id="IPR036438">
    <property type="entry name" value="Insulin-like_sf"/>
</dbReference>
<keyword evidence="11" id="KW-1185">Reference proteome</keyword>
<evidence type="ECO:0000256" key="7">
    <source>
        <dbReference type="SAM" id="MobiDB-lite"/>
    </source>
</evidence>
<dbReference type="InParanoid" id="F4X8S7"/>
<protein>
    <submittedName>
        <fullName evidence="10">Insulin-like growth factor II</fullName>
    </submittedName>
</protein>
<keyword evidence="8" id="KW-0812">Transmembrane</keyword>
<evidence type="ECO:0000256" key="2">
    <source>
        <dbReference type="ARBA" id="ARBA00009034"/>
    </source>
</evidence>
<proteinExistence type="inferred from homology"/>
<comment type="subcellular location">
    <subcellularLocation>
        <location evidence="1 6">Secreted</location>
    </subcellularLocation>
</comment>
<dbReference type="GO" id="GO:0005615">
    <property type="term" value="C:extracellular space"/>
    <property type="evidence" value="ECO:0007669"/>
    <property type="project" value="TreeGrafter"/>
</dbReference>
<evidence type="ECO:0000259" key="9">
    <source>
        <dbReference type="SMART" id="SM00078"/>
    </source>
</evidence>
<dbReference type="PANTHER" id="PTHR46886">
    <property type="entry name" value="INSULIN-LIKE GROWTH FACTOR II"/>
    <property type="match status" value="1"/>
</dbReference>
<evidence type="ECO:0000256" key="8">
    <source>
        <dbReference type="SAM" id="Phobius"/>
    </source>
</evidence>
<evidence type="ECO:0000256" key="4">
    <source>
        <dbReference type="ARBA" id="ARBA00022685"/>
    </source>
</evidence>
<sequence>MKRNRDFVDFATGYGKQSTVEVTTLFVSSIKSLLCSGGDGGMKCDGIPECMYFVLLMWRVKCAPFPEVRANRRVAGFHPVPAAPATLSGFRLFKRECDYEKCDIEVRFEISRLLEVPERVASSTTFDISMMIRSSDRAMNEAVLLTALIFLSVLYAVDADNVIFKKSHQRMQKLCSRKLSDALQVMCRDRGYNEPFYSNEDESRIDPGPGLVEECCYHQCTYEQMEQYCKPLPAEKRIDSRDDVIDLSYIANLPHSTTKALLEQHSQTEMDYAGDAIKRKVDDLKRGRHRGKSGRNNDGECKGKADAKKRHRGRHCRCRRRRLECRRAGKVLRSNAKPLDNKFVTPLITDEPTSFETI</sequence>
<dbReference type="GO" id="GO:0008083">
    <property type="term" value="F:growth factor activity"/>
    <property type="evidence" value="ECO:0007669"/>
    <property type="project" value="TreeGrafter"/>
</dbReference>
<evidence type="ECO:0000256" key="6">
    <source>
        <dbReference type="RuleBase" id="RU000406"/>
    </source>
</evidence>
<evidence type="ECO:0000256" key="1">
    <source>
        <dbReference type="ARBA" id="ARBA00004613"/>
    </source>
</evidence>
<dbReference type="EMBL" id="GL888932">
    <property type="protein sequence ID" value="EGI57346.1"/>
    <property type="molecule type" value="Genomic_DNA"/>
</dbReference>
<comment type="similarity">
    <text evidence="2 6">Belongs to the insulin family.</text>
</comment>
<evidence type="ECO:0000256" key="3">
    <source>
        <dbReference type="ARBA" id="ARBA00022525"/>
    </source>
</evidence>
<dbReference type="GO" id="GO:0005159">
    <property type="term" value="F:insulin-like growth factor receptor binding"/>
    <property type="evidence" value="ECO:0007669"/>
    <property type="project" value="TreeGrafter"/>
</dbReference>
<keyword evidence="3 6" id="KW-0964">Secreted</keyword>
<dbReference type="GO" id="GO:0043410">
    <property type="term" value="P:positive regulation of MAPK cascade"/>
    <property type="evidence" value="ECO:0007669"/>
    <property type="project" value="TreeGrafter"/>
</dbReference>
<dbReference type="Gene3D" id="1.10.100.10">
    <property type="entry name" value="Insulin-like"/>
    <property type="match status" value="1"/>
</dbReference>
<keyword evidence="4" id="KW-0165">Cleavage on pair of basic residues</keyword>
<evidence type="ECO:0000313" key="10">
    <source>
        <dbReference type="EMBL" id="EGI57346.1"/>
    </source>
</evidence>
<dbReference type="InterPro" id="IPR022352">
    <property type="entry name" value="Ins/IGF/rlx"/>
</dbReference>
<keyword evidence="8" id="KW-0472">Membrane</keyword>
<feature type="domain" description="Insulin-like" evidence="9">
    <location>
        <begin position="172"/>
        <end position="229"/>
    </location>
</feature>
<dbReference type="GO" id="GO:0043539">
    <property type="term" value="F:protein serine/threonine kinase activator activity"/>
    <property type="evidence" value="ECO:0007669"/>
    <property type="project" value="TreeGrafter"/>
</dbReference>
<dbReference type="Pfam" id="PF00049">
    <property type="entry name" value="Insulin"/>
    <property type="match status" value="1"/>
</dbReference>
<organism evidence="11">
    <name type="scientific">Acromyrmex echinatior</name>
    <name type="common">Panamanian leafcutter ant</name>
    <name type="synonym">Acromyrmex octospinosus echinatior</name>
    <dbReference type="NCBI Taxonomy" id="103372"/>
    <lineage>
        <taxon>Eukaryota</taxon>
        <taxon>Metazoa</taxon>
        <taxon>Ecdysozoa</taxon>
        <taxon>Arthropoda</taxon>
        <taxon>Hexapoda</taxon>
        <taxon>Insecta</taxon>
        <taxon>Pterygota</taxon>
        <taxon>Neoptera</taxon>
        <taxon>Endopterygota</taxon>
        <taxon>Hymenoptera</taxon>
        <taxon>Apocrita</taxon>
        <taxon>Aculeata</taxon>
        <taxon>Formicoidea</taxon>
        <taxon>Formicidae</taxon>
        <taxon>Myrmicinae</taxon>
        <taxon>Acromyrmex</taxon>
    </lineage>
</organism>
<dbReference type="Proteomes" id="UP000007755">
    <property type="component" value="Unassembled WGS sequence"/>
</dbReference>
<accession>F4X8S7</accession>
<dbReference type="GO" id="GO:0046628">
    <property type="term" value="P:positive regulation of insulin receptor signaling pathway"/>
    <property type="evidence" value="ECO:0007669"/>
    <property type="project" value="TreeGrafter"/>
</dbReference>
<gene>
    <name evidence="10" type="ORF">G5I_14817</name>
</gene>
<dbReference type="InterPro" id="IPR022353">
    <property type="entry name" value="Insulin_CS"/>
</dbReference>
<dbReference type="AlphaFoldDB" id="F4X8S7"/>
<dbReference type="GO" id="GO:0045944">
    <property type="term" value="P:positive regulation of transcription by RNA polymerase II"/>
    <property type="evidence" value="ECO:0007669"/>
    <property type="project" value="TreeGrafter"/>
</dbReference>
<dbReference type="OrthoDB" id="10019596at2759"/>
<dbReference type="PROSITE" id="PS00262">
    <property type="entry name" value="INSULIN"/>
    <property type="match status" value="1"/>
</dbReference>
<feature type="compositionally biased region" description="Basic and acidic residues" evidence="7">
    <location>
        <begin position="295"/>
        <end position="306"/>
    </location>
</feature>
<keyword evidence="8" id="KW-1133">Transmembrane helix</keyword>
<dbReference type="GO" id="GO:1905564">
    <property type="term" value="P:positive regulation of vascular endothelial cell proliferation"/>
    <property type="evidence" value="ECO:0007669"/>
    <property type="project" value="TreeGrafter"/>
</dbReference>
<dbReference type="SUPFAM" id="SSF56994">
    <property type="entry name" value="Insulin-like"/>
    <property type="match status" value="1"/>
</dbReference>
<dbReference type="GO" id="GO:0005179">
    <property type="term" value="F:hormone activity"/>
    <property type="evidence" value="ECO:0007669"/>
    <property type="project" value="InterPro"/>
</dbReference>
<keyword evidence="5" id="KW-0732">Signal</keyword>